<dbReference type="EMBL" id="BMGP01000003">
    <property type="protein sequence ID" value="GGF24806.1"/>
    <property type="molecule type" value="Genomic_DNA"/>
</dbReference>
<comment type="caution">
    <text evidence="2">The sequence shown here is derived from an EMBL/GenBank/DDBJ whole genome shotgun (WGS) entry which is preliminary data.</text>
</comment>
<evidence type="ECO:0000256" key="1">
    <source>
        <dbReference type="SAM" id="Phobius"/>
    </source>
</evidence>
<sequence>MTKRKKLPLWRWDPFLLGVVLVVSLIGALFEQLDAPVLSAVALTVLLTIGAVAAVLLVLPLFVRTMRRDGEGSFALSPDVTLTPAETDDVLPVVDGNRHQGSIEAAIAHGDSPFTAVLVPRSTAWLARDYRVAVDLLAGGRVYRAGYLPREIDQRVDAALAPLAQSGHYVTVPASILNQKRPYQLRVAVGPALVGEPH</sequence>
<organism evidence="2 3">
    <name type="scientific">Subtercola lobariae</name>
    <dbReference type="NCBI Taxonomy" id="1588641"/>
    <lineage>
        <taxon>Bacteria</taxon>
        <taxon>Bacillati</taxon>
        <taxon>Actinomycetota</taxon>
        <taxon>Actinomycetes</taxon>
        <taxon>Micrococcales</taxon>
        <taxon>Microbacteriaceae</taxon>
        <taxon>Subtercola</taxon>
    </lineage>
</organism>
<keyword evidence="1" id="KW-0812">Transmembrane</keyword>
<name>A0A917B7P3_9MICO</name>
<dbReference type="RefSeq" id="WP_188677066.1">
    <property type="nucleotide sequence ID" value="NZ_BMGP01000003.1"/>
</dbReference>
<proteinExistence type="predicted"/>
<keyword evidence="1" id="KW-1133">Transmembrane helix</keyword>
<dbReference type="AlphaFoldDB" id="A0A917B7P3"/>
<protein>
    <submittedName>
        <fullName evidence="2">Uncharacterized protein</fullName>
    </submittedName>
</protein>
<feature type="transmembrane region" description="Helical" evidence="1">
    <location>
        <begin position="12"/>
        <end position="30"/>
    </location>
</feature>
<gene>
    <name evidence="2" type="ORF">GCM10011399_17870</name>
</gene>
<accession>A0A917B7P3</accession>
<reference evidence="2 3" key="1">
    <citation type="journal article" date="2014" name="Int. J. Syst. Evol. Microbiol.">
        <title>Complete genome sequence of Corynebacterium casei LMG S-19264T (=DSM 44701T), isolated from a smear-ripened cheese.</title>
        <authorList>
            <consortium name="US DOE Joint Genome Institute (JGI-PGF)"/>
            <person name="Walter F."/>
            <person name="Albersmeier A."/>
            <person name="Kalinowski J."/>
            <person name="Ruckert C."/>
        </authorList>
    </citation>
    <scope>NUCLEOTIDE SEQUENCE [LARGE SCALE GENOMIC DNA]</scope>
    <source>
        <strain evidence="2 3">CGMCC 1.12976</strain>
    </source>
</reference>
<feature type="transmembrane region" description="Helical" evidence="1">
    <location>
        <begin position="36"/>
        <end position="63"/>
    </location>
</feature>
<keyword evidence="1" id="KW-0472">Membrane</keyword>
<keyword evidence="3" id="KW-1185">Reference proteome</keyword>
<dbReference type="Proteomes" id="UP000598775">
    <property type="component" value="Unassembled WGS sequence"/>
</dbReference>
<evidence type="ECO:0000313" key="2">
    <source>
        <dbReference type="EMBL" id="GGF24806.1"/>
    </source>
</evidence>
<evidence type="ECO:0000313" key="3">
    <source>
        <dbReference type="Proteomes" id="UP000598775"/>
    </source>
</evidence>